<organism evidence="1">
    <name type="scientific">Rhizophora mucronata</name>
    <name type="common">Asiatic mangrove</name>
    <dbReference type="NCBI Taxonomy" id="61149"/>
    <lineage>
        <taxon>Eukaryota</taxon>
        <taxon>Viridiplantae</taxon>
        <taxon>Streptophyta</taxon>
        <taxon>Embryophyta</taxon>
        <taxon>Tracheophyta</taxon>
        <taxon>Spermatophyta</taxon>
        <taxon>Magnoliopsida</taxon>
        <taxon>eudicotyledons</taxon>
        <taxon>Gunneridae</taxon>
        <taxon>Pentapetalae</taxon>
        <taxon>rosids</taxon>
        <taxon>fabids</taxon>
        <taxon>Malpighiales</taxon>
        <taxon>Rhizophoraceae</taxon>
        <taxon>Rhizophora</taxon>
    </lineage>
</organism>
<proteinExistence type="predicted"/>
<dbReference type="AlphaFoldDB" id="A0A2P2MYU6"/>
<sequence>MNPTVTNNSMSHIFEPKSMKSLHVNWSSCNWLPVTNIMKQNCQ</sequence>
<evidence type="ECO:0000313" key="1">
    <source>
        <dbReference type="EMBL" id="MBX35390.1"/>
    </source>
</evidence>
<protein>
    <submittedName>
        <fullName evidence="1">Uncharacterized protein</fullName>
    </submittedName>
</protein>
<accession>A0A2P2MYU6</accession>
<reference evidence="1" key="1">
    <citation type="submission" date="2018-02" db="EMBL/GenBank/DDBJ databases">
        <title>Rhizophora mucronata_Transcriptome.</title>
        <authorList>
            <person name="Meera S.P."/>
            <person name="Sreeshan A."/>
            <person name="Augustine A."/>
        </authorList>
    </citation>
    <scope>NUCLEOTIDE SEQUENCE</scope>
    <source>
        <tissue evidence="1">Leaf</tissue>
    </source>
</reference>
<name>A0A2P2MYU6_RHIMU</name>
<dbReference type="EMBL" id="GGEC01054906">
    <property type="protein sequence ID" value="MBX35390.1"/>
    <property type="molecule type" value="Transcribed_RNA"/>
</dbReference>